<dbReference type="EMBL" id="JAOWKY010000001">
    <property type="protein sequence ID" value="MCV2867850.1"/>
    <property type="molecule type" value="Genomic_DNA"/>
</dbReference>
<reference evidence="1 2" key="1">
    <citation type="submission" date="2022-10" db="EMBL/GenBank/DDBJ databases">
        <title>Defluviimonas sp. nov., isolated from ocean surface water.</title>
        <authorList>
            <person name="He W."/>
            <person name="Wang L."/>
            <person name="Zhang D.-F."/>
        </authorList>
    </citation>
    <scope>NUCLEOTIDE SEQUENCE [LARGE SCALE GENOMIC DNA]</scope>
    <source>
        <strain evidence="1 2">WL0002</strain>
    </source>
</reference>
<evidence type="ECO:0000313" key="2">
    <source>
        <dbReference type="Proteomes" id="UP001652542"/>
    </source>
</evidence>
<dbReference type="RefSeq" id="WP_263733482.1">
    <property type="nucleotide sequence ID" value="NZ_JAOWKY010000001.1"/>
</dbReference>
<protein>
    <submittedName>
        <fullName evidence="1">DUF6478 family protein</fullName>
    </submittedName>
</protein>
<dbReference type="Proteomes" id="UP001652542">
    <property type="component" value="Unassembled WGS sequence"/>
</dbReference>
<name>A0ABT2ZA02_9RHOB</name>
<sequence>MTGRLTGFIGEILQRRLAARWRRASLVAERANLATLRAMRASGRQLRAEIDVALGVVERRLAHAGGQPARILRRAGMDWVWRPDLWSGPVRPSGLAPAPRHATLSRDCKFYHDCALGQIALRQVANDRPGDLNPHGYVTEVFEFAGSFLSLVIDLPDDGMKGLCARHVLRLETVFEAERPMKVYARLNLRHGPNTAQITRELNQGGTPAEVEFDLAYADVPSDQMDRAWIDLFFEDPAMNRIVLRDLTVMRMIRAEY</sequence>
<comment type="caution">
    <text evidence="1">The sequence shown here is derived from an EMBL/GenBank/DDBJ whole genome shotgun (WGS) entry which is preliminary data.</text>
</comment>
<dbReference type="InterPro" id="IPR045514">
    <property type="entry name" value="DUF6478"/>
</dbReference>
<accession>A0ABT2ZA02</accession>
<proteinExistence type="predicted"/>
<organism evidence="1 2">
    <name type="scientific">Albidovulum marisflavi</name>
    <dbReference type="NCBI Taxonomy" id="2984159"/>
    <lineage>
        <taxon>Bacteria</taxon>
        <taxon>Pseudomonadati</taxon>
        <taxon>Pseudomonadota</taxon>
        <taxon>Alphaproteobacteria</taxon>
        <taxon>Rhodobacterales</taxon>
        <taxon>Paracoccaceae</taxon>
        <taxon>Albidovulum</taxon>
    </lineage>
</organism>
<keyword evidence="2" id="KW-1185">Reference proteome</keyword>
<dbReference type="Pfam" id="PF20086">
    <property type="entry name" value="DUF6478"/>
    <property type="match status" value="1"/>
</dbReference>
<gene>
    <name evidence="1" type="ORF">OEW28_04350</name>
</gene>
<evidence type="ECO:0000313" key="1">
    <source>
        <dbReference type="EMBL" id="MCV2867850.1"/>
    </source>
</evidence>